<evidence type="ECO:0000256" key="1">
    <source>
        <dbReference type="SAM" id="MobiDB-lite"/>
    </source>
</evidence>
<protein>
    <submittedName>
        <fullName evidence="2">VPS4-associated protein 1</fullName>
    </submittedName>
</protein>
<organism evidence="2 3">
    <name type="scientific">Leucosporidium creatinivorum</name>
    <dbReference type="NCBI Taxonomy" id="106004"/>
    <lineage>
        <taxon>Eukaryota</taxon>
        <taxon>Fungi</taxon>
        <taxon>Dikarya</taxon>
        <taxon>Basidiomycota</taxon>
        <taxon>Pucciniomycotina</taxon>
        <taxon>Microbotryomycetes</taxon>
        <taxon>Leucosporidiales</taxon>
        <taxon>Leucosporidium</taxon>
    </lineage>
</organism>
<dbReference type="PANTHER" id="PTHR28218">
    <property type="entry name" value="VPS4-ASSOCIATED PROTEIN 1"/>
    <property type="match status" value="1"/>
</dbReference>
<evidence type="ECO:0000313" key="2">
    <source>
        <dbReference type="EMBL" id="ORY91743.1"/>
    </source>
</evidence>
<dbReference type="AlphaFoldDB" id="A0A1Y2G452"/>
<dbReference type="OrthoDB" id="2158714at2759"/>
<dbReference type="Proteomes" id="UP000193467">
    <property type="component" value="Unassembled WGS sequence"/>
</dbReference>
<dbReference type="Pfam" id="PF08432">
    <property type="entry name" value="Vfa1"/>
    <property type="match status" value="1"/>
</dbReference>
<keyword evidence="3" id="KW-1185">Reference proteome</keyword>
<dbReference type="GO" id="GO:0005768">
    <property type="term" value="C:endosome"/>
    <property type="evidence" value="ECO:0007669"/>
    <property type="project" value="TreeGrafter"/>
</dbReference>
<dbReference type="InterPro" id="IPR013640">
    <property type="entry name" value="Vfa1"/>
</dbReference>
<dbReference type="PANTHER" id="PTHR28218:SF1">
    <property type="entry name" value="VPS4-ASSOCIATED PROTEIN 1"/>
    <property type="match status" value="1"/>
</dbReference>
<feature type="region of interest" description="Disordered" evidence="1">
    <location>
        <begin position="187"/>
        <end position="216"/>
    </location>
</feature>
<feature type="compositionally biased region" description="Basic and acidic residues" evidence="1">
    <location>
        <begin position="89"/>
        <end position="115"/>
    </location>
</feature>
<dbReference type="GO" id="GO:0007034">
    <property type="term" value="P:vacuolar transport"/>
    <property type="evidence" value="ECO:0007669"/>
    <property type="project" value="TreeGrafter"/>
</dbReference>
<reference evidence="2 3" key="1">
    <citation type="submission" date="2016-07" db="EMBL/GenBank/DDBJ databases">
        <title>Pervasive Adenine N6-methylation of Active Genes in Fungi.</title>
        <authorList>
            <consortium name="DOE Joint Genome Institute"/>
            <person name="Mondo S.J."/>
            <person name="Dannebaum R.O."/>
            <person name="Kuo R.C."/>
            <person name="Labutti K."/>
            <person name="Haridas S."/>
            <person name="Kuo A."/>
            <person name="Salamov A."/>
            <person name="Ahrendt S.R."/>
            <person name="Lipzen A."/>
            <person name="Sullivan W."/>
            <person name="Andreopoulos W.B."/>
            <person name="Clum A."/>
            <person name="Lindquist E."/>
            <person name="Daum C."/>
            <person name="Ramamoorthy G.K."/>
            <person name="Gryganskyi A."/>
            <person name="Culley D."/>
            <person name="Magnuson J.K."/>
            <person name="James T.Y."/>
            <person name="O'Malley M.A."/>
            <person name="Stajich J.E."/>
            <person name="Spatafora J.W."/>
            <person name="Visel A."/>
            <person name="Grigoriev I.V."/>
        </authorList>
    </citation>
    <scope>NUCLEOTIDE SEQUENCE [LARGE SCALE GENOMIC DNA]</scope>
    <source>
        <strain evidence="2 3">62-1032</strain>
    </source>
</reference>
<evidence type="ECO:0000313" key="3">
    <source>
        <dbReference type="Proteomes" id="UP000193467"/>
    </source>
</evidence>
<proteinExistence type="predicted"/>
<dbReference type="InParanoid" id="A0A1Y2G452"/>
<sequence length="216" mass="22653">MATNPSPAGPPKLSNLYYLRATGTAKACSMCGKETTSCLANKEVTDFLYTCTSHLSDPGFARPAPSSSSPSPATSAPLSSSASPALQSEVEKVKKEYEEKAKAKKDGEKDKEGKDSSGWIASSLKTGYSAVSSLATTSASTLFPPPPPVTPSASELARLAAKDAKVWVLNRDVFRMRTDAARKKWQAAEAKQRMKGLSFPSAPRGTVGGAPKPPGV</sequence>
<accession>A0A1Y2G452</accession>
<comment type="caution">
    <text evidence="2">The sequence shown here is derived from an EMBL/GenBank/DDBJ whole genome shotgun (WGS) entry which is preliminary data.</text>
</comment>
<dbReference type="EMBL" id="MCGR01000002">
    <property type="protein sequence ID" value="ORY91743.1"/>
    <property type="molecule type" value="Genomic_DNA"/>
</dbReference>
<gene>
    <name evidence="2" type="ORF">BCR35DRAFT_349520</name>
</gene>
<feature type="compositionally biased region" description="Low complexity" evidence="1">
    <location>
        <begin position="61"/>
        <end position="85"/>
    </location>
</feature>
<feature type="region of interest" description="Disordered" evidence="1">
    <location>
        <begin position="59"/>
        <end position="120"/>
    </location>
</feature>
<name>A0A1Y2G452_9BASI</name>